<dbReference type="EMBL" id="JADHEC010000039">
    <property type="protein sequence ID" value="MBF2709685.1"/>
    <property type="molecule type" value="Genomic_DNA"/>
</dbReference>
<evidence type="ECO:0000313" key="2">
    <source>
        <dbReference type="EMBL" id="MBF2709685.1"/>
    </source>
</evidence>
<dbReference type="InterPro" id="IPR024000">
    <property type="entry name" value="CHP04046_FMN-dependent"/>
</dbReference>
<dbReference type="GO" id="GO:0050660">
    <property type="term" value="F:flavin adenine dinucleotide binding"/>
    <property type="evidence" value="ECO:0007669"/>
    <property type="project" value="InterPro"/>
</dbReference>
<accession>A0A930UCS7</accession>
<dbReference type="PANTHER" id="PTHR43539:SF78">
    <property type="entry name" value="FLAVIN-CONTAINING MONOOXYGENASE"/>
    <property type="match status" value="1"/>
</dbReference>
<name>A0A930UCS7_9FLAO</name>
<dbReference type="PANTHER" id="PTHR43539">
    <property type="entry name" value="FLAVIN-BINDING MONOOXYGENASE-LIKE PROTEIN (AFU_ORTHOLOGUE AFUA_4G09220)"/>
    <property type="match status" value="1"/>
</dbReference>
<dbReference type="InterPro" id="IPR036188">
    <property type="entry name" value="FAD/NAD-bd_sf"/>
</dbReference>
<dbReference type="NCBIfam" id="TIGR04046">
    <property type="entry name" value="MSMEG_0569_nitr"/>
    <property type="match status" value="1"/>
</dbReference>
<comment type="caution">
    <text evidence="2">The sequence shown here is derived from an EMBL/GenBank/DDBJ whole genome shotgun (WGS) entry which is preliminary data.</text>
</comment>
<proteinExistence type="predicted"/>
<evidence type="ECO:0000313" key="3">
    <source>
        <dbReference type="Proteomes" id="UP000646211"/>
    </source>
</evidence>
<dbReference type="PRINTS" id="PR00370">
    <property type="entry name" value="FMOXYGENASE"/>
</dbReference>
<keyword evidence="3" id="KW-1185">Reference proteome</keyword>
<dbReference type="Pfam" id="PF13738">
    <property type="entry name" value="Pyr_redox_3"/>
    <property type="match status" value="1"/>
</dbReference>
<protein>
    <submittedName>
        <fullName evidence="2">MSMEG_0569 family flavin-dependent oxidoreductase</fullName>
    </submittedName>
</protein>
<dbReference type="Proteomes" id="UP000646211">
    <property type="component" value="Unassembled WGS sequence"/>
</dbReference>
<dbReference type="RefSeq" id="WP_194312921.1">
    <property type="nucleotide sequence ID" value="NZ_JADHEC010000039.1"/>
</dbReference>
<dbReference type="GO" id="GO:0050661">
    <property type="term" value="F:NADP binding"/>
    <property type="evidence" value="ECO:0007669"/>
    <property type="project" value="InterPro"/>
</dbReference>
<evidence type="ECO:0000256" key="1">
    <source>
        <dbReference type="ARBA" id="ARBA00023002"/>
    </source>
</evidence>
<dbReference type="InterPro" id="IPR000960">
    <property type="entry name" value="Flavin_mOase"/>
</dbReference>
<gene>
    <name evidence="2" type="ORF">IR213_13970</name>
</gene>
<dbReference type="Gene3D" id="3.50.50.60">
    <property type="entry name" value="FAD/NAD(P)-binding domain"/>
    <property type="match status" value="1"/>
</dbReference>
<dbReference type="AlphaFoldDB" id="A0A930UCS7"/>
<dbReference type="SUPFAM" id="SSF51905">
    <property type="entry name" value="FAD/NAD(P)-binding domain"/>
    <property type="match status" value="2"/>
</dbReference>
<dbReference type="InterPro" id="IPR050982">
    <property type="entry name" value="Auxin_biosynth/cation_transpt"/>
</dbReference>
<organism evidence="2 3">
    <name type="scientific">Flavobacterium soyangense</name>
    <dbReference type="NCBI Taxonomy" id="2023265"/>
    <lineage>
        <taxon>Bacteria</taxon>
        <taxon>Pseudomonadati</taxon>
        <taxon>Bacteroidota</taxon>
        <taxon>Flavobacteriia</taxon>
        <taxon>Flavobacteriales</taxon>
        <taxon>Flavobacteriaceae</taxon>
        <taxon>Flavobacterium</taxon>
    </lineage>
</organism>
<dbReference type="GO" id="GO:0004497">
    <property type="term" value="F:monooxygenase activity"/>
    <property type="evidence" value="ECO:0007669"/>
    <property type="project" value="TreeGrafter"/>
</dbReference>
<reference evidence="2" key="1">
    <citation type="submission" date="2020-11" db="EMBL/GenBank/DDBJ databases">
        <title>Genome of Flavobacterium soyangense.</title>
        <authorList>
            <person name="Liu Q."/>
            <person name="Xin Y.-H."/>
        </authorList>
    </citation>
    <scope>NUCLEOTIDE SEQUENCE</scope>
    <source>
        <strain evidence="2">CGMCC 1.13493</strain>
    </source>
</reference>
<keyword evidence="1" id="KW-0560">Oxidoreductase</keyword>
<sequence>MNHYQVIIVGGGQAGLSASYCLKEDNINHLIFDRGEIGDTWKNHRWDSFCLVTPNWQCRLPGFDYDGDDPKGFMLKDEIVDYVKRYAQSFNPPIKGNTEVYNVYKNKNESIFSIETSIGNYTADKVIIATGAYHIPNMLPISKDFPEHIIQIHSDDYKNPEQIPDGIALVVGSGQSGAQIAEDLHLAGKKVILSVGTAPRAPRIYRGKDAVEWLEEMGYYDQPIESHPDPEEARHKTNHYLTGRDRGRDIDLRKLATEGVILRGQISQVKDTTIIFQDDLEYNLDEADKTYNRILDNIDNYINKNNIDAPEGHRYEAFWKPTEENKTDLDCLKDSITSVIWSTGYKVNYNWIDFPAVFDQRGFPTYERGITEEPGLYFLGLPWLHTWGSGRFSHVAQDAKYIVEHIASCYEEVETCLNRK</sequence>